<dbReference type="EMBL" id="JAKGSG010000033">
    <property type="protein sequence ID" value="MCF4121600.1"/>
    <property type="molecule type" value="Genomic_DNA"/>
</dbReference>
<proteinExistence type="inferred from homology"/>
<dbReference type="Pfam" id="PF01243">
    <property type="entry name" value="PNPOx_N"/>
    <property type="match status" value="1"/>
</dbReference>
<sequence>MATTFRERVRALPTFGTGLPTLDPEDAAPTPHELFVRWFDEAVDAGLPAPHAMTLSTADAAGRVHARTVVLKDVTPDGWWFAGHANSRKGQDLTENPNAALTFLWLGMGRQVRVTGPVVTAEADQCAADFLARPDTSRAAGLVNRQGEPLASREDYAAEFARALDTVRAEPGTVSPTWTAYALAPTEVEFWQAGDDKGQTRLLYRTDGIHWEKGLLWP</sequence>
<dbReference type="PANTHER" id="PTHR10851:SF0">
    <property type="entry name" value="PYRIDOXINE-5'-PHOSPHATE OXIDASE"/>
    <property type="match status" value="1"/>
</dbReference>
<accession>A0AA41QDS1</accession>
<feature type="binding site" evidence="5">
    <location>
        <begin position="67"/>
        <end position="72"/>
    </location>
    <ligand>
        <name>FMN</name>
        <dbReference type="ChEBI" id="CHEBI:58210"/>
    </ligand>
</feature>
<keyword evidence="3 5" id="KW-0288">FMN</keyword>
<dbReference type="InterPro" id="IPR000659">
    <property type="entry name" value="Pyridox_Oxase"/>
</dbReference>
<feature type="domain" description="Pyridoxamine 5'-phosphate oxidase N-terminal" evidence="6">
    <location>
        <begin position="39"/>
        <end position="154"/>
    </location>
</feature>
<evidence type="ECO:0000256" key="2">
    <source>
        <dbReference type="ARBA" id="ARBA00022630"/>
    </source>
</evidence>
<dbReference type="GO" id="GO:0004733">
    <property type="term" value="F:pyridoxamine phosphate oxidase activity"/>
    <property type="evidence" value="ECO:0007669"/>
    <property type="project" value="UniProtKB-EC"/>
</dbReference>
<keyword evidence="4 8" id="KW-0560">Oxidoreductase</keyword>
<evidence type="ECO:0000259" key="6">
    <source>
        <dbReference type="Pfam" id="PF01243"/>
    </source>
</evidence>
<dbReference type="AlphaFoldDB" id="A0AA41QDS1"/>
<evidence type="ECO:0000313" key="8">
    <source>
        <dbReference type="EMBL" id="MCF4121600.1"/>
    </source>
</evidence>
<evidence type="ECO:0000256" key="3">
    <source>
        <dbReference type="ARBA" id="ARBA00022643"/>
    </source>
</evidence>
<evidence type="ECO:0000256" key="4">
    <source>
        <dbReference type="ARBA" id="ARBA00023002"/>
    </source>
</evidence>
<protein>
    <submittedName>
        <fullName evidence="8">Pyridoxal 5'-phosphate synthase</fullName>
        <ecNumber evidence="8">1.4.3.5</ecNumber>
    </submittedName>
</protein>
<dbReference type="InterPro" id="IPR012349">
    <property type="entry name" value="Split_barrel_FMN-bd"/>
</dbReference>
<dbReference type="SUPFAM" id="SSF50475">
    <property type="entry name" value="FMN-binding split barrel"/>
    <property type="match status" value="1"/>
</dbReference>
<comment type="cofactor">
    <cofactor evidence="5">
        <name>FMN</name>
        <dbReference type="ChEBI" id="CHEBI:58210"/>
    </cofactor>
    <text evidence="5">Binds 1 FMN per subunit.</text>
</comment>
<evidence type="ECO:0000259" key="7">
    <source>
        <dbReference type="Pfam" id="PF10590"/>
    </source>
</evidence>
<keyword evidence="9" id="KW-1185">Reference proteome</keyword>
<dbReference type="GO" id="GO:0010181">
    <property type="term" value="F:FMN binding"/>
    <property type="evidence" value="ECO:0007669"/>
    <property type="project" value="InterPro"/>
</dbReference>
<name>A0AA41QDS1_9MICO</name>
<organism evidence="8 9">
    <name type="scientific">Antribacter soli</name>
    <dbReference type="NCBI Taxonomy" id="2910976"/>
    <lineage>
        <taxon>Bacteria</taxon>
        <taxon>Bacillati</taxon>
        <taxon>Actinomycetota</taxon>
        <taxon>Actinomycetes</taxon>
        <taxon>Micrococcales</taxon>
        <taxon>Promicromonosporaceae</taxon>
        <taxon>Antribacter</taxon>
    </lineage>
</organism>
<dbReference type="InterPro" id="IPR019576">
    <property type="entry name" value="Pyridoxamine_oxidase_dimer_C"/>
</dbReference>
<evidence type="ECO:0000256" key="5">
    <source>
        <dbReference type="PIRSR" id="PIRSR000190-2"/>
    </source>
</evidence>
<dbReference type="Gene3D" id="2.30.110.10">
    <property type="entry name" value="Electron Transport, Fmn-binding Protein, Chain A"/>
    <property type="match status" value="1"/>
</dbReference>
<feature type="binding site" evidence="5">
    <location>
        <position position="191"/>
    </location>
    <ligand>
        <name>FMN</name>
        <dbReference type="ChEBI" id="CHEBI:58210"/>
    </ligand>
</feature>
<feature type="binding site" evidence="5">
    <location>
        <position position="111"/>
    </location>
    <ligand>
        <name>FMN</name>
        <dbReference type="ChEBI" id="CHEBI:58210"/>
    </ligand>
</feature>
<dbReference type="GO" id="GO:0008615">
    <property type="term" value="P:pyridoxine biosynthetic process"/>
    <property type="evidence" value="ECO:0007669"/>
    <property type="project" value="InterPro"/>
</dbReference>
<dbReference type="RefSeq" id="WP_236089398.1">
    <property type="nucleotide sequence ID" value="NZ_JAKGSG010000033.1"/>
</dbReference>
<feature type="binding site" evidence="5">
    <location>
        <position position="88"/>
    </location>
    <ligand>
        <name>FMN</name>
        <dbReference type="ChEBI" id="CHEBI:58210"/>
    </ligand>
</feature>
<evidence type="ECO:0000256" key="1">
    <source>
        <dbReference type="ARBA" id="ARBA00007301"/>
    </source>
</evidence>
<dbReference type="Pfam" id="PF10590">
    <property type="entry name" value="PNP_phzG_C"/>
    <property type="match status" value="1"/>
</dbReference>
<comment type="caution">
    <text evidence="8">The sequence shown here is derived from an EMBL/GenBank/DDBJ whole genome shotgun (WGS) entry which is preliminary data.</text>
</comment>
<reference evidence="8" key="1">
    <citation type="submission" date="2022-01" db="EMBL/GenBank/DDBJ databases">
        <title>Antribacter sp. nov., isolated from Guizhou of China.</title>
        <authorList>
            <person name="Chengliang C."/>
            <person name="Ya Z."/>
        </authorList>
    </citation>
    <scope>NUCLEOTIDE SEQUENCE</scope>
    <source>
        <strain evidence="8">KLBMP 9083</strain>
    </source>
</reference>
<feature type="binding site" evidence="5">
    <location>
        <position position="201"/>
    </location>
    <ligand>
        <name>FMN</name>
        <dbReference type="ChEBI" id="CHEBI:58210"/>
    </ligand>
</feature>
<keyword evidence="2" id="KW-0285">Flavoprotein</keyword>
<dbReference type="Proteomes" id="UP001165405">
    <property type="component" value="Unassembled WGS sequence"/>
</dbReference>
<comment type="similarity">
    <text evidence="1">Belongs to the pyridoxamine 5'-phosphate oxidase family.</text>
</comment>
<dbReference type="InterPro" id="IPR011576">
    <property type="entry name" value="Pyridox_Oxase_N"/>
</dbReference>
<dbReference type="NCBIfam" id="NF004231">
    <property type="entry name" value="PRK05679.1"/>
    <property type="match status" value="1"/>
</dbReference>
<dbReference type="EC" id="1.4.3.5" evidence="8"/>
<gene>
    <name evidence="8" type="ORF">L1785_11460</name>
</gene>
<feature type="binding site" evidence="5">
    <location>
        <position position="89"/>
    </location>
    <ligand>
        <name>FMN</name>
        <dbReference type="ChEBI" id="CHEBI:58210"/>
    </ligand>
</feature>
<feature type="domain" description="Pyridoxine 5'-phosphate oxidase dimerisation C-terminal" evidence="7">
    <location>
        <begin position="178"/>
        <end position="218"/>
    </location>
</feature>
<dbReference type="PIRSF" id="PIRSF000190">
    <property type="entry name" value="Pyd_amn-ph_oxd"/>
    <property type="match status" value="1"/>
</dbReference>
<evidence type="ECO:0000313" key="9">
    <source>
        <dbReference type="Proteomes" id="UP001165405"/>
    </source>
</evidence>
<dbReference type="PANTHER" id="PTHR10851">
    <property type="entry name" value="PYRIDOXINE-5-PHOSPHATE OXIDASE"/>
    <property type="match status" value="1"/>
</dbReference>